<keyword evidence="3" id="KW-1185">Reference proteome</keyword>
<accession>A0ABD3S134</accession>
<evidence type="ECO:0000259" key="1">
    <source>
        <dbReference type="PROSITE" id="PS00745"/>
    </source>
</evidence>
<dbReference type="EMBL" id="JBJXBP010000007">
    <property type="protein sequence ID" value="KAL3818172.1"/>
    <property type="molecule type" value="Genomic_DNA"/>
</dbReference>
<feature type="domain" description="Prokaryotic-type class I peptide chain release factors" evidence="1">
    <location>
        <begin position="92"/>
        <end position="108"/>
    </location>
</feature>
<organism evidence="2 3">
    <name type="scientific">Penstemon smallii</name>
    <dbReference type="NCBI Taxonomy" id="265156"/>
    <lineage>
        <taxon>Eukaryota</taxon>
        <taxon>Viridiplantae</taxon>
        <taxon>Streptophyta</taxon>
        <taxon>Embryophyta</taxon>
        <taxon>Tracheophyta</taxon>
        <taxon>Spermatophyta</taxon>
        <taxon>Magnoliopsida</taxon>
        <taxon>eudicotyledons</taxon>
        <taxon>Gunneridae</taxon>
        <taxon>Pentapetalae</taxon>
        <taxon>asterids</taxon>
        <taxon>lamiids</taxon>
        <taxon>Lamiales</taxon>
        <taxon>Plantaginaceae</taxon>
        <taxon>Cheloneae</taxon>
        <taxon>Penstemon</taxon>
    </lineage>
</organism>
<evidence type="ECO:0000313" key="3">
    <source>
        <dbReference type="Proteomes" id="UP001634393"/>
    </source>
</evidence>
<evidence type="ECO:0000313" key="2">
    <source>
        <dbReference type="EMBL" id="KAL3818172.1"/>
    </source>
</evidence>
<dbReference type="InterPro" id="IPR000352">
    <property type="entry name" value="Pep_chain_release_fac_I"/>
</dbReference>
<reference evidence="2 3" key="1">
    <citation type="submission" date="2024-12" db="EMBL/GenBank/DDBJ databases">
        <title>The unique morphological basis and parallel evolutionary history of personate flowers in Penstemon.</title>
        <authorList>
            <person name="Depatie T.H."/>
            <person name="Wessinger C.A."/>
        </authorList>
    </citation>
    <scope>NUCLEOTIDE SEQUENCE [LARGE SCALE GENOMIC DNA]</scope>
    <source>
        <strain evidence="2">WTNN_2</strain>
        <tissue evidence="2">Leaf</tissue>
    </source>
</reference>
<dbReference type="PANTHER" id="PTHR47352:SF1">
    <property type="entry name" value="CLASS I PEPTIDE CHAIN RELEASE FACTOR"/>
    <property type="match status" value="1"/>
</dbReference>
<dbReference type="Proteomes" id="UP001634393">
    <property type="component" value="Unassembled WGS sequence"/>
</dbReference>
<dbReference type="SUPFAM" id="SSF110916">
    <property type="entry name" value="Peptidyl-tRNA hydrolase domain-like"/>
    <property type="match status" value="1"/>
</dbReference>
<proteinExistence type="predicted"/>
<gene>
    <name evidence="2" type="ORF">ACJIZ3_004077</name>
</gene>
<sequence length="228" mass="26428">MASIMRATTTTMMIARSIFVRPTPLTLPLTLRWRAPSAIRCASGGEEKKSPARLVEVQRLLYQAEERYKAAGGGVEPIPKITIDHVTVSYARSGGPGGQNVNKVNTKVDMRFNVKNAHWLSERVRERILQMESIELAGTRRRIGSIKMGRSLFLQRRPELKRATLKMLWLNYRKSLMLLLMYHRLLHKRLSKRLPSYRLLGSRNDWTRRKLIHKRNHYEDLEIVGTNL</sequence>
<dbReference type="PROSITE" id="PS00745">
    <property type="entry name" value="RF_PROK_I"/>
    <property type="match status" value="1"/>
</dbReference>
<dbReference type="PANTHER" id="PTHR47352">
    <property type="entry name" value="CLASS I PEPTIDE CHAIN RELEASE FACTOR"/>
    <property type="match status" value="1"/>
</dbReference>
<name>A0ABD3S134_9LAMI</name>
<comment type="caution">
    <text evidence="2">The sequence shown here is derived from an EMBL/GenBank/DDBJ whole genome shotgun (WGS) entry which is preliminary data.</text>
</comment>
<protein>
    <recommendedName>
        <fullName evidence="1">Prokaryotic-type class I peptide chain release factors domain-containing protein</fullName>
    </recommendedName>
</protein>
<dbReference type="AlphaFoldDB" id="A0ABD3S134"/>
<dbReference type="Gene3D" id="3.30.160.20">
    <property type="match status" value="1"/>
</dbReference>